<dbReference type="GeneID" id="62207654"/>
<dbReference type="InterPro" id="IPR050121">
    <property type="entry name" value="Cytochrome_P450_monoxygenase"/>
</dbReference>
<keyword evidence="7" id="KW-0503">Monooxygenase</keyword>
<keyword evidence="9" id="KW-0489">Methyltransferase</keyword>
<dbReference type="GO" id="GO:0005506">
    <property type="term" value="F:iron ion binding"/>
    <property type="evidence" value="ECO:0007669"/>
    <property type="project" value="InterPro"/>
</dbReference>
<keyword evidence="5" id="KW-0560">Oxidoreductase</keyword>
<organism evidence="9 10">
    <name type="scientific">Alternaria burnsii</name>
    <dbReference type="NCBI Taxonomy" id="1187904"/>
    <lineage>
        <taxon>Eukaryota</taxon>
        <taxon>Fungi</taxon>
        <taxon>Dikarya</taxon>
        <taxon>Ascomycota</taxon>
        <taxon>Pezizomycotina</taxon>
        <taxon>Dothideomycetes</taxon>
        <taxon>Pleosporomycetidae</taxon>
        <taxon>Pleosporales</taxon>
        <taxon>Pleosporineae</taxon>
        <taxon>Pleosporaceae</taxon>
        <taxon>Alternaria</taxon>
        <taxon>Alternaria sect. Alternaria</taxon>
    </lineage>
</organism>
<dbReference type="GO" id="GO:0016705">
    <property type="term" value="F:oxidoreductase activity, acting on paired donors, with incorporation or reduction of molecular oxygen"/>
    <property type="evidence" value="ECO:0007669"/>
    <property type="project" value="InterPro"/>
</dbReference>
<evidence type="ECO:0000256" key="1">
    <source>
        <dbReference type="ARBA" id="ARBA00001971"/>
    </source>
</evidence>
<comment type="caution">
    <text evidence="9">The sequence shown here is derived from an EMBL/GenBank/DDBJ whole genome shotgun (WGS) entry which is preliminary data.</text>
</comment>
<comment type="similarity">
    <text evidence="2">Belongs to the cytochrome P450 family.</text>
</comment>
<dbReference type="GO" id="GO:0004497">
    <property type="term" value="F:monooxygenase activity"/>
    <property type="evidence" value="ECO:0007669"/>
    <property type="project" value="UniProtKB-KW"/>
</dbReference>
<dbReference type="InterPro" id="IPR036396">
    <property type="entry name" value="Cyt_P450_sf"/>
</dbReference>
<dbReference type="Proteomes" id="UP000596902">
    <property type="component" value="Unassembled WGS sequence"/>
</dbReference>
<evidence type="ECO:0000256" key="5">
    <source>
        <dbReference type="ARBA" id="ARBA00023002"/>
    </source>
</evidence>
<evidence type="ECO:0000313" key="9">
    <source>
        <dbReference type="EMBL" id="KAF7672398.1"/>
    </source>
</evidence>
<evidence type="ECO:0000256" key="6">
    <source>
        <dbReference type="ARBA" id="ARBA00023004"/>
    </source>
</evidence>
<comment type="cofactor">
    <cofactor evidence="1">
        <name>heme</name>
        <dbReference type="ChEBI" id="CHEBI:30413"/>
    </cofactor>
</comment>
<gene>
    <name evidence="9" type="ORF">GT037_009429</name>
</gene>
<evidence type="ECO:0000256" key="3">
    <source>
        <dbReference type="ARBA" id="ARBA00022617"/>
    </source>
</evidence>
<dbReference type="CDD" id="cd11060">
    <property type="entry name" value="CYP57A1-like"/>
    <property type="match status" value="1"/>
</dbReference>
<evidence type="ECO:0000256" key="8">
    <source>
        <dbReference type="SAM" id="MobiDB-lite"/>
    </source>
</evidence>
<reference evidence="9" key="1">
    <citation type="submission" date="2020-01" db="EMBL/GenBank/DDBJ databases">
        <authorList>
            <person name="Feng Z.H.Z."/>
        </authorList>
    </citation>
    <scope>NUCLEOTIDE SEQUENCE</scope>
    <source>
        <strain evidence="9">CBS107.38</strain>
    </source>
</reference>
<keyword evidence="6" id="KW-0408">Iron</keyword>
<accession>A0A8H7B3Z4</accession>
<dbReference type="InterPro" id="IPR001128">
    <property type="entry name" value="Cyt_P450"/>
</dbReference>
<dbReference type="GO" id="GO:0020037">
    <property type="term" value="F:heme binding"/>
    <property type="evidence" value="ECO:0007669"/>
    <property type="project" value="InterPro"/>
</dbReference>
<dbReference type="RefSeq" id="XP_038782751.1">
    <property type="nucleotide sequence ID" value="XM_038934476.1"/>
</dbReference>
<proteinExistence type="inferred from homology"/>
<keyword evidence="4" id="KW-0479">Metal-binding</keyword>
<dbReference type="AlphaFoldDB" id="A0A8H7B3Z4"/>
<protein>
    <submittedName>
        <fullName evidence="9">Pisatin demethylase</fullName>
    </submittedName>
</protein>
<evidence type="ECO:0000256" key="7">
    <source>
        <dbReference type="ARBA" id="ARBA00023033"/>
    </source>
</evidence>
<dbReference type="GO" id="GO:0032259">
    <property type="term" value="P:methylation"/>
    <property type="evidence" value="ECO:0007669"/>
    <property type="project" value="UniProtKB-KW"/>
</dbReference>
<keyword evidence="10" id="KW-1185">Reference proteome</keyword>
<dbReference type="GO" id="GO:0008168">
    <property type="term" value="F:methyltransferase activity"/>
    <property type="evidence" value="ECO:0007669"/>
    <property type="project" value="UniProtKB-KW"/>
</dbReference>
<dbReference type="PANTHER" id="PTHR24305:SF77">
    <property type="entry name" value="CYTOCHROME P450 MONOOXYGENASE"/>
    <property type="match status" value="1"/>
</dbReference>
<evidence type="ECO:0000256" key="2">
    <source>
        <dbReference type="ARBA" id="ARBA00010617"/>
    </source>
</evidence>
<dbReference type="PANTHER" id="PTHR24305">
    <property type="entry name" value="CYTOCHROME P450"/>
    <property type="match status" value="1"/>
</dbReference>
<dbReference type="Gene3D" id="1.10.630.10">
    <property type="entry name" value="Cytochrome P450"/>
    <property type="match status" value="1"/>
</dbReference>
<keyword evidence="3" id="KW-0349">Heme</keyword>
<dbReference type="SUPFAM" id="SSF48264">
    <property type="entry name" value="Cytochrome P450"/>
    <property type="match status" value="1"/>
</dbReference>
<keyword evidence="9" id="KW-0808">Transferase</keyword>
<evidence type="ECO:0000256" key="4">
    <source>
        <dbReference type="ARBA" id="ARBA00022723"/>
    </source>
</evidence>
<evidence type="ECO:0000313" key="10">
    <source>
        <dbReference type="Proteomes" id="UP000596902"/>
    </source>
</evidence>
<dbReference type="Pfam" id="PF00067">
    <property type="entry name" value="p450"/>
    <property type="match status" value="2"/>
</dbReference>
<dbReference type="EMBL" id="JAAABM010000016">
    <property type="protein sequence ID" value="KAF7672398.1"/>
    <property type="molecule type" value="Genomic_DNA"/>
</dbReference>
<name>A0A8H7B3Z4_9PLEO</name>
<reference evidence="9" key="2">
    <citation type="submission" date="2020-08" db="EMBL/GenBank/DDBJ databases">
        <title>Draft Genome Sequence of Cumin Blight Pathogen Alternaria burnsii.</title>
        <authorList>
            <person name="Feng Z."/>
        </authorList>
    </citation>
    <scope>NUCLEOTIDE SEQUENCE</scope>
    <source>
        <strain evidence="9">CBS107.38</strain>
    </source>
</reference>
<feature type="region of interest" description="Disordered" evidence="8">
    <location>
        <begin position="59"/>
        <end position="83"/>
    </location>
</feature>
<sequence>MSMELPHGADTVDFGSIDDLSLWEWGTSGVNPGCTNGHHSGSVEQMWGLSSSQDMLNGTKFGAGSIAGEPTQEPSPPMSQIGRQNTYQDDEIPITHVTGFSEDPISSDTTASDLLFDLSKDVDCRCSSQLSQLIHLVSLRLAKPTTLDVVFAVEQQLNRTKDTISTCAQCSFNSPYVSMMFCTSISWVIEHLQTYIHQEYPFGWDAVSSSRYWSCSAADVWDVGDEGRILEEESYFPRSLNTKSRRAQVAVFRFNINPRYRLFGAHIRRQSTWHIAVVLVVIWVAQNYTQTWKRLRHIPSAHITAPFSYYWLGRTTYSGRQYWVLRNLHAKHGPLVRIGPNEVLTDDPNVLRTVSSTRSNYARSDWYHAGRFNPYRDNLFTILDPRAHKKAKARSMAAYNGRDTGDLEGIIDEQVKKFIEVIRNRYVIASSGNGQPLLDLVAITSYFTMDVITRMGFGKAVGYLEDEKDHYDFLGTVDELWPRMSTVADVPWIRKFLFSPFVLKFVGPKTSDTRGFGALMGFAAEWASLMAKGFTEEECQSEGLFLLLAGSESTANAMRSILVHTTSSPAVYNRLVAEIQNAVRAENVSYPIALEQARRLPYLQAIIYEGLRMRPPILGLFPKIVPLDESPIFHDKLLPPGTAVCMNMSSMLQSTALFGADADVFRPERFTEADEETRRQMELDVEMVFGYGGWVCAGKNIAMMDIAKVVFEMFRLFDLQLVKPFEPCENIGYGVFLDKGLKVRVSAKM</sequence>